<dbReference type="GO" id="GO:0032259">
    <property type="term" value="P:methylation"/>
    <property type="evidence" value="ECO:0007669"/>
    <property type="project" value="UniProtKB-KW"/>
</dbReference>
<keyword evidence="6" id="KW-0378">Hydrolase</keyword>
<sequence length="1017" mass="113398">MATKKKLPSLQATPLEVATVKKKKLSTKTSKSSGLSAPVSKRKTPLKEPLENTDLAFPIVGVGASAGGLEAFSKLLQSLHPKTGMAYVLVQHLDPHHASALTELLSRETIMPVAEVEDGTVIAPDHVYVIPPNANLAILHGILHLMPRSQNRGQHLSIDYFFRSLAEDQGGNAIGVILSGTASDGVLGLKAIKAEGGITFSQDEQSAKYDGMPHSAISAGCVDFILPPEKIAKELMRIARHPYVSHIKGIDSLEILPQGDEELNKIYILLRRHTGVDFTYYKQTTIHRRIRRRMLLHKLDKLSDFVRYMQENPAEVDALYHDMLINVTSFFRDPELFEQLKEVVFPAIASKDRLVEMAIRIWVPGCSTGEEPYSIAMALLEFLGDSASFAQIQIFATDIDDIALEKARAGVYSEAIVQDVSAARLRRFFTQVESGYLINKSIRDMCLFAKQNMVKDPPFSKLDMVSCRNLLIYLGQLLQKKALSLFHYSLKPTGFLVLGTAETIGDSADLFRLVENKHKIYAKKSVGSPLHYDFSMPAPQGVMPAAETRNIEPVYSWAANEIQMSVDRMIMERYGPTGVIVNDDMEILQFRGHTGNYLEPAPGQASLSLLKMAREGLLPDLHSALTQAIKENAQVRKEGVRIKRGPVECKVNIEVFPFKATASNGRYYLVVFQEVPEEKIDKTVSKAKSTKSSAVADQQKDEMERELTATKAYLQSVIEQQESTNEELRSANEEIQSSNEELQSINEELETAKEELQSVNEELATVNEELESRNLELGLVNDDLNNLITSINIPIVIVGRDFRIRRFSPFAEKVLNLIASDIGRPIGNIKPNFAGLNLEQVVADVIDSVSPREITLQDVDGHWFAVRIRPYKTMDNKIDGAIITFIDVDEMKRGYELATEARDFSEAVVSAMRHPLLVLDKDMRVVSASTAYYETFKVLPKDTVGNLLYHLGNGQWGVPKLRTALENVVEKNAFFDNFTLEHKFEHVGVQKVSISGRLIATGDKRPPLVLMQIEVAQ</sequence>
<dbReference type="InterPro" id="IPR050903">
    <property type="entry name" value="Bact_Chemotaxis_MeTrfase"/>
</dbReference>
<evidence type="ECO:0000313" key="12">
    <source>
        <dbReference type="Proteomes" id="UP000295367"/>
    </source>
</evidence>
<dbReference type="InterPro" id="IPR022642">
    <property type="entry name" value="CheR_C"/>
</dbReference>
<dbReference type="AlphaFoldDB" id="A0A4R3Y5G4"/>
<dbReference type="Gene3D" id="3.40.50.180">
    <property type="entry name" value="Methylesterase CheB, C-terminal domain"/>
    <property type="match status" value="1"/>
</dbReference>
<dbReference type="EC" id="2.1.1.80" evidence="2"/>
<dbReference type="GO" id="GO:0006935">
    <property type="term" value="P:chemotaxis"/>
    <property type="evidence" value="ECO:0007669"/>
    <property type="project" value="UniProtKB-UniRule"/>
</dbReference>
<dbReference type="SUPFAM" id="SSF52738">
    <property type="entry name" value="Methylesterase CheB, C-terminal domain"/>
    <property type="match status" value="1"/>
</dbReference>
<name>A0A4R3Y5G4_9PROT</name>
<feature type="region of interest" description="Disordered" evidence="8">
    <location>
        <begin position="18"/>
        <end position="47"/>
    </location>
</feature>
<dbReference type="InterPro" id="IPR035965">
    <property type="entry name" value="PAS-like_dom_sf"/>
</dbReference>
<dbReference type="Pfam" id="PF01739">
    <property type="entry name" value="CheR"/>
    <property type="match status" value="1"/>
</dbReference>
<dbReference type="Pfam" id="PF13596">
    <property type="entry name" value="PAS_10"/>
    <property type="match status" value="1"/>
</dbReference>
<organism evidence="11 12">
    <name type="scientific">Sulfurirhabdus autotrophica</name>
    <dbReference type="NCBI Taxonomy" id="1706046"/>
    <lineage>
        <taxon>Bacteria</taxon>
        <taxon>Pseudomonadati</taxon>
        <taxon>Pseudomonadota</taxon>
        <taxon>Betaproteobacteria</taxon>
        <taxon>Nitrosomonadales</taxon>
        <taxon>Sulfuricellaceae</taxon>
        <taxon>Sulfurirhabdus</taxon>
    </lineage>
</organism>
<dbReference type="EMBL" id="SMCO01000009">
    <property type="protein sequence ID" value="TCV85403.1"/>
    <property type="molecule type" value="Genomic_DNA"/>
</dbReference>
<keyword evidence="12" id="KW-1185">Reference proteome</keyword>
<dbReference type="GO" id="GO:0008984">
    <property type="term" value="F:protein-glutamate methylesterase activity"/>
    <property type="evidence" value="ECO:0007669"/>
    <property type="project" value="InterPro"/>
</dbReference>
<dbReference type="InterPro" id="IPR029063">
    <property type="entry name" value="SAM-dependent_MTases_sf"/>
</dbReference>
<dbReference type="PROSITE" id="PS50123">
    <property type="entry name" value="CHER"/>
    <property type="match status" value="1"/>
</dbReference>
<keyword evidence="7" id="KW-0175">Coiled coil</keyword>
<dbReference type="Gene3D" id="3.40.50.150">
    <property type="entry name" value="Vaccinia Virus protein VP39"/>
    <property type="match status" value="1"/>
</dbReference>
<dbReference type="SUPFAM" id="SSF47757">
    <property type="entry name" value="Chemotaxis receptor methyltransferase CheR, N-terminal domain"/>
    <property type="match status" value="1"/>
</dbReference>
<feature type="domain" description="CheB-type methylesterase" evidence="9">
    <location>
        <begin position="49"/>
        <end position="236"/>
    </location>
</feature>
<dbReference type="GO" id="GO:0008983">
    <property type="term" value="F:protein-glutamate O-methyltransferase activity"/>
    <property type="evidence" value="ECO:0007669"/>
    <property type="project" value="UniProtKB-EC"/>
</dbReference>
<comment type="caution">
    <text evidence="11">The sequence shown here is derived from an EMBL/GenBank/DDBJ whole genome shotgun (WGS) entry which is preliminary data.</text>
</comment>
<dbReference type="PANTHER" id="PTHR24422">
    <property type="entry name" value="CHEMOTAXIS PROTEIN METHYLTRANSFERASE"/>
    <property type="match status" value="1"/>
</dbReference>
<dbReference type="SUPFAM" id="SSF55785">
    <property type="entry name" value="PYP-like sensor domain (PAS domain)"/>
    <property type="match status" value="2"/>
</dbReference>
<dbReference type="PRINTS" id="PR00996">
    <property type="entry name" value="CHERMTFRASE"/>
</dbReference>
<dbReference type="GO" id="GO:0005737">
    <property type="term" value="C:cytoplasm"/>
    <property type="evidence" value="ECO:0007669"/>
    <property type="project" value="InterPro"/>
</dbReference>
<feature type="compositionally biased region" description="Low complexity" evidence="8">
    <location>
        <begin position="27"/>
        <end position="36"/>
    </location>
</feature>
<dbReference type="Gene3D" id="3.30.450.20">
    <property type="entry name" value="PAS domain"/>
    <property type="match status" value="1"/>
</dbReference>
<keyword evidence="5" id="KW-0949">S-adenosyl-L-methionine</keyword>
<comment type="catalytic activity">
    <reaction evidence="1">
        <text>L-glutamyl-[protein] + S-adenosyl-L-methionine = [protein]-L-glutamate 5-O-methyl ester + S-adenosyl-L-homocysteine</text>
        <dbReference type="Rhea" id="RHEA:24452"/>
        <dbReference type="Rhea" id="RHEA-COMP:10208"/>
        <dbReference type="Rhea" id="RHEA-COMP:10311"/>
        <dbReference type="ChEBI" id="CHEBI:29973"/>
        <dbReference type="ChEBI" id="CHEBI:57856"/>
        <dbReference type="ChEBI" id="CHEBI:59789"/>
        <dbReference type="ChEBI" id="CHEBI:82795"/>
        <dbReference type="EC" id="2.1.1.80"/>
    </reaction>
</comment>
<gene>
    <name evidence="11" type="ORF">EDC63_10974</name>
</gene>
<dbReference type="Proteomes" id="UP000295367">
    <property type="component" value="Unassembled WGS sequence"/>
</dbReference>
<evidence type="ECO:0000313" key="11">
    <source>
        <dbReference type="EMBL" id="TCV85403.1"/>
    </source>
</evidence>
<accession>A0A4R3Y5G4</accession>
<reference evidence="11 12" key="1">
    <citation type="submission" date="2019-03" db="EMBL/GenBank/DDBJ databases">
        <title>Genomic Encyclopedia of Type Strains, Phase IV (KMG-IV): sequencing the most valuable type-strain genomes for metagenomic binning, comparative biology and taxonomic classification.</title>
        <authorList>
            <person name="Goeker M."/>
        </authorList>
    </citation>
    <scope>NUCLEOTIDE SEQUENCE [LARGE SCALE GENOMIC DNA]</scope>
    <source>
        <strain evidence="11 12">DSM 100309</strain>
    </source>
</reference>
<evidence type="ECO:0000256" key="1">
    <source>
        <dbReference type="ARBA" id="ARBA00001541"/>
    </source>
</evidence>
<dbReference type="Pfam" id="PF01339">
    <property type="entry name" value="CheB_methylest"/>
    <property type="match status" value="1"/>
</dbReference>
<dbReference type="CDD" id="cd16434">
    <property type="entry name" value="CheB-CheR_fusion"/>
    <property type="match status" value="1"/>
</dbReference>
<evidence type="ECO:0000259" key="9">
    <source>
        <dbReference type="PROSITE" id="PS50122"/>
    </source>
</evidence>
<dbReference type="InterPro" id="IPR000673">
    <property type="entry name" value="Sig_transdc_resp-reg_Me-estase"/>
</dbReference>
<dbReference type="InterPro" id="IPR000780">
    <property type="entry name" value="CheR_MeTrfase"/>
</dbReference>
<feature type="active site" evidence="6">
    <location>
        <position position="184"/>
    </location>
</feature>
<evidence type="ECO:0000256" key="8">
    <source>
        <dbReference type="SAM" id="MobiDB-lite"/>
    </source>
</evidence>
<evidence type="ECO:0000256" key="7">
    <source>
        <dbReference type="SAM" id="Coils"/>
    </source>
</evidence>
<dbReference type="OrthoDB" id="9816309at2"/>
<feature type="coiled-coil region" evidence="7">
    <location>
        <begin position="714"/>
        <end position="776"/>
    </location>
</feature>
<evidence type="ECO:0000259" key="10">
    <source>
        <dbReference type="PROSITE" id="PS50123"/>
    </source>
</evidence>
<dbReference type="Pfam" id="PF03705">
    <property type="entry name" value="CheR_N"/>
    <property type="match status" value="1"/>
</dbReference>
<dbReference type="SMART" id="SM00138">
    <property type="entry name" value="MeTrc"/>
    <property type="match status" value="1"/>
</dbReference>
<dbReference type="PROSITE" id="PS50122">
    <property type="entry name" value="CHEB"/>
    <property type="match status" value="1"/>
</dbReference>
<dbReference type="SUPFAM" id="SSF53335">
    <property type="entry name" value="S-adenosyl-L-methionine-dependent methyltransferases"/>
    <property type="match status" value="1"/>
</dbReference>
<protein>
    <recommendedName>
        <fullName evidence="2">protein-glutamate O-methyltransferase</fullName>
        <ecNumber evidence="2">2.1.1.80</ecNumber>
    </recommendedName>
</protein>
<dbReference type="RefSeq" id="WP_124946734.1">
    <property type="nucleotide sequence ID" value="NZ_BHVT01000039.1"/>
</dbReference>
<evidence type="ECO:0000256" key="6">
    <source>
        <dbReference type="PROSITE-ProRule" id="PRU00050"/>
    </source>
</evidence>
<evidence type="ECO:0000256" key="2">
    <source>
        <dbReference type="ARBA" id="ARBA00012534"/>
    </source>
</evidence>
<dbReference type="InterPro" id="IPR035909">
    <property type="entry name" value="CheB_C"/>
</dbReference>
<proteinExistence type="predicted"/>
<keyword evidence="3" id="KW-0489">Methyltransferase</keyword>
<feature type="active site" evidence="6">
    <location>
        <position position="92"/>
    </location>
</feature>
<dbReference type="GO" id="GO:0000156">
    <property type="term" value="F:phosphorelay response regulator activity"/>
    <property type="evidence" value="ECO:0007669"/>
    <property type="project" value="InterPro"/>
</dbReference>
<dbReference type="PANTHER" id="PTHR24422:SF27">
    <property type="entry name" value="PROTEIN-GLUTAMATE O-METHYLTRANSFERASE"/>
    <property type="match status" value="1"/>
</dbReference>
<keyword evidence="6" id="KW-0145">Chemotaxis</keyword>
<dbReference type="Gene3D" id="1.10.155.10">
    <property type="entry name" value="Chemotaxis receptor methyltransferase CheR, N-terminal domain"/>
    <property type="match status" value="1"/>
</dbReference>
<evidence type="ECO:0000256" key="5">
    <source>
        <dbReference type="ARBA" id="ARBA00022691"/>
    </source>
</evidence>
<dbReference type="InterPro" id="IPR036804">
    <property type="entry name" value="CheR_N_sf"/>
</dbReference>
<evidence type="ECO:0000256" key="4">
    <source>
        <dbReference type="ARBA" id="ARBA00022679"/>
    </source>
</evidence>
<keyword evidence="4" id="KW-0808">Transferase</keyword>
<feature type="active site" evidence="6">
    <location>
        <position position="65"/>
    </location>
</feature>
<evidence type="ECO:0000256" key="3">
    <source>
        <dbReference type="ARBA" id="ARBA00022603"/>
    </source>
</evidence>
<dbReference type="InterPro" id="IPR022641">
    <property type="entry name" value="CheR_N"/>
</dbReference>
<feature type="domain" description="CheR-type methyltransferase" evidence="10">
    <location>
        <begin position="251"/>
        <end position="524"/>
    </location>
</feature>